<reference evidence="1" key="1">
    <citation type="journal article" date="2023" name="G3 (Bethesda)">
        <title>Whole genome assemblies of Zophobas morio and Tenebrio molitor.</title>
        <authorList>
            <person name="Kaur S."/>
            <person name="Stinson S.A."/>
            <person name="diCenzo G.C."/>
        </authorList>
    </citation>
    <scope>NUCLEOTIDE SEQUENCE</scope>
    <source>
        <strain evidence="1">QUZm001</strain>
    </source>
</reference>
<organism evidence="1 2">
    <name type="scientific">Zophobas morio</name>
    <dbReference type="NCBI Taxonomy" id="2755281"/>
    <lineage>
        <taxon>Eukaryota</taxon>
        <taxon>Metazoa</taxon>
        <taxon>Ecdysozoa</taxon>
        <taxon>Arthropoda</taxon>
        <taxon>Hexapoda</taxon>
        <taxon>Insecta</taxon>
        <taxon>Pterygota</taxon>
        <taxon>Neoptera</taxon>
        <taxon>Endopterygota</taxon>
        <taxon>Coleoptera</taxon>
        <taxon>Polyphaga</taxon>
        <taxon>Cucujiformia</taxon>
        <taxon>Tenebrionidae</taxon>
        <taxon>Zophobas</taxon>
    </lineage>
</organism>
<dbReference type="AlphaFoldDB" id="A0AA38HKC4"/>
<protein>
    <submittedName>
        <fullName evidence="1">Uncharacterized protein</fullName>
    </submittedName>
</protein>
<dbReference type="Proteomes" id="UP001168821">
    <property type="component" value="Unassembled WGS sequence"/>
</dbReference>
<accession>A0AA38HKC4</accession>
<sequence length="114" mass="12701">MKDIPNVGVHIFCSSSAAVVLCSTISIDKPSEVIPCVPSSTKLSYSSTMIYQRGTSENLQTRLVPYVSNFVGEPSLIKYLSQRSLFLETRKPAIKLVGWNLKGDFHGVWYRNTT</sequence>
<name>A0AA38HKC4_9CUCU</name>
<evidence type="ECO:0000313" key="2">
    <source>
        <dbReference type="Proteomes" id="UP001168821"/>
    </source>
</evidence>
<keyword evidence="2" id="KW-1185">Reference proteome</keyword>
<gene>
    <name evidence="1" type="ORF">Zmor_002908</name>
</gene>
<proteinExistence type="predicted"/>
<comment type="caution">
    <text evidence="1">The sequence shown here is derived from an EMBL/GenBank/DDBJ whole genome shotgun (WGS) entry which is preliminary data.</text>
</comment>
<dbReference type="EMBL" id="JALNTZ010000010">
    <property type="protein sequence ID" value="KAJ3639555.1"/>
    <property type="molecule type" value="Genomic_DNA"/>
</dbReference>
<evidence type="ECO:0000313" key="1">
    <source>
        <dbReference type="EMBL" id="KAJ3639555.1"/>
    </source>
</evidence>